<dbReference type="AlphaFoldDB" id="A0A3G8XGC4"/>
<organism evidence="1 2">
    <name type="scientific">Kaistella carnis</name>
    <dbReference type="NCBI Taxonomy" id="1241979"/>
    <lineage>
        <taxon>Bacteria</taxon>
        <taxon>Pseudomonadati</taxon>
        <taxon>Bacteroidota</taxon>
        <taxon>Flavobacteriia</taxon>
        <taxon>Flavobacteriales</taxon>
        <taxon>Weeksellaceae</taxon>
        <taxon>Chryseobacterium group</taxon>
        <taxon>Kaistella</taxon>
    </lineage>
</organism>
<dbReference type="EMBL" id="CP034159">
    <property type="protein sequence ID" value="AZI32442.1"/>
    <property type="molecule type" value="Genomic_DNA"/>
</dbReference>
<dbReference type="Pfam" id="PF14114">
    <property type="entry name" value="DUF4286"/>
    <property type="match status" value="1"/>
</dbReference>
<proteinExistence type="predicted"/>
<evidence type="ECO:0000313" key="1">
    <source>
        <dbReference type="EMBL" id="AZI32442.1"/>
    </source>
</evidence>
<evidence type="ECO:0000313" key="2">
    <source>
        <dbReference type="Proteomes" id="UP000270185"/>
    </source>
</evidence>
<keyword evidence="2" id="KW-1185">Reference proteome</keyword>
<protein>
    <submittedName>
        <fullName evidence="1">DUF4286 family protein</fullName>
    </submittedName>
</protein>
<dbReference type="InterPro" id="IPR025563">
    <property type="entry name" value="DUF4286"/>
</dbReference>
<accession>A0A3G8XGC4</accession>
<gene>
    <name evidence="1" type="ORF">EIB73_04245</name>
</gene>
<dbReference type="KEGG" id="ccas:EIB73_04245"/>
<sequence length="104" mass="12198">MSVLSITFHTTENLSAAWEKYLVEDLHQMVENLLDAEKYLLSEVESDMISEGKNTNLLLMFENIEKRQDFIEIELPNITERIEKEFGDQVMIFQTALNPRKSQM</sequence>
<reference evidence="2" key="1">
    <citation type="submission" date="2018-11" db="EMBL/GenBank/DDBJ databases">
        <title>Proposal to divide the Flavobacteriaceae and reorganize its genera based on Amino Acid Identity values calculated from whole genome sequences.</title>
        <authorList>
            <person name="Nicholson A.C."/>
            <person name="Gulvik C.A."/>
            <person name="Whitney A.M."/>
            <person name="Humrighouse B.W."/>
            <person name="Bell M."/>
            <person name="Holmes B."/>
            <person name="Steigerwalt A.G."/>
            <person name="Villarma A."/>
            <person name="Sheth M."/>
            <person name="Batra D."/>
            <person name="Pryor J."/>
            <person name="Bernardet J.-F."/>
            <person name="Hugo C."/>
            <person name="Kampfer P."/>
            <person name="Newman J.D."/>
            <person name="McQuiston J.R."/>
        </authorList>
    </citation>
    <scope>NUCLEOTIDE SEQUENCE [LARGE SCALE GENOMIC DNA]</scope>
    <source>
        <strain evidence="2">G0081</strain>
    </source>
</reference>
<dbReference type="Proteomes" id="UP000270185">
    <property type="component" value="Chromosome"/>
</dbReference>
<dbReference type="OrthoDB" id="1260486at2"/>
<dbReference type="RefSeq" id="WP_125022945.1">
    <property type="nucleotide sequence ID" value="NZ_CP034159.1"/>
</dbReference>
<name>A0A3G8XGC4_9FLAO</name>